<keyword evidence="3" id="KW-0963">Cytoplasm</keyword>
<comment type="caution">
    <text evidence="7">The sequence shown here is derived from an EMBL/GenBank/DDBJ whole genome shotgun (WGS) entry which is preliminary data.</text>
</comment>
<comment type="similarity">
    <text evidence="2">Belongs to the FliS family.</text>
</comment>
<dbReference type="Proteomes" id="UP000233491">
    <property type="component" value="Unassembled WGS sequence"/>
</dbReference>
<dbReference type="Gene3D" id="1.20.120.340">
    <property type="entry name" value="Flagellar protein FliS"/>
    <property type="match status" value="1"/>
</dbReference>
<keyword evidence="4" id="KW-1005">Bacterial flagellum biogenesis</keyword>
<dbReference type="SUPFAM" id="SSF101116">
    <property type="entry name" value="Flagellar export chaperone FliS"/>
    <property type="match status" value="1"/>
</dbReference>
<dbReference type="InterPro" id="IPR003713">
    <property type="entry name" value="FliS"/>
</dbReference>
<evidence type="ECO:0000256" key="6">
    <source>
        <dbReference type="SAM" id="MobiDB-lite"/>
    </source>
</evidence>
<organism evidence="7 8">
    <name type="scientific">Pleomorphomonas diazotrophica</name>
    <dbReference type="NCBI Taxonomy" id="1166257"/>
    <lineage>
        <taxon>Bacteria</taxon>
        <taxon>Pseudomonadati</taxon>
        <taxon>Pseudomonadota</taxon>
        <taxon>Alphaproteobacteria</taxon>
        <taxon>Hyphomicrobiales</taxon>
        <taxon>Pleomorphomonadaceae</taxon>
        <taxon>Pleomorphomonas</taxon>
    </lineage>
</organism>
<reference evidence="7 8" key="1">
    <citation type="submission" date="2017-12" db="EMBL/GenBank/DDBJ databases">
        <title>Anaerobic carbon monoxide metabolism by Pleomorphomonas carboxyditropha sp. nov., a new mesophilic hydrogenogenic carboxidotroph.</title>
        <authorList>
            <person name="Esquivel-Elizondo S."/>
            <person name="Krajmalnik-Brown R."/>
        </authorList>
    </citation>
    <scope>NUCLEOTIDE SEQUENCE [LARGE SCALE GENOMIC DNA]</scope>
    <source>
        <strain evidence="7 8">R5-392</strain>
    </source>
</reference>
<evidence type="ECO:0000256" key="1">
    <source>
        <dbReference type="ARBA" id="ARBA00004514"/>
    </source>
</evidence>
<dbReference type="PANTHER" id="PTHR34773:SF1">
    <property type="entry name" value="FLAGELLAR SECRETION CHAPERONE FLIS"/>
    <property type="match status" value="1"/>
</dbReference>
<evidence type="ECO:0000256" key="3">
    <source>
        <dbReference type="ARBA" id="ARBA00022490"/>
    </source>
</evidence>
<dbReference type="GO" id="GO:0071973">
    <property type="term" value="P:bacterial-type flagellum-dependent cell motility"/>
    <property type="evidence" value="ECO:0007669"/>
    <property type="project" value="TreeGrafter"/>
</dbReference>
<sequence length="189" mass="21064">MNSRMGQVTAAYRQAAASVHPTVAVVKLYDATLLAISQAIRAREASEFEECFVKVMRAATILRGLDHALDYAKGGAVAERLHRVYKGYILALHLSYGKPDVVRRYRKLHDSLVELRDAWAGIAGMDPFVHKDASDMPAPLNIGTARPREAMDPGIDPSMFFGLTRDHPQIPRDQKTMQPVRKAAMPIRR</sequence>
<evidence type="ECO:0000256" key="5">
    <source>
        <dbReference type="ARBA" id="ARBA00023186"/>
    </source>
</evidence>
<evidence type="ECO:0000256" key="2">
    <source>
        <dbReference type="ARBA" id="ARBA00008787"/>
    </source>
</evidence>
<evidence type="ECO:0000313" key="8">
    <source>
        <dbReference type="Proteomes" id="UP000233491"/>
    </source>
</evidence>
<evidence type="ECO:0000313" key="7">
    <source>
        <dbReference type="EMBL" id="PKR90527.1"/>
    </source>
</evidence>
<dbReference type="RefSeq" id="WP_101287620.1">
    <property type="nucleotide sequence ID" value="NZ_FOUQ01000001.1"/>
</dbReference>
<gene>
    <name evidence="7" type="ORF">CXZ10_03940</name>
</gene>
<comment type="subcellular location">
    <subcellularLocation>
        <location evidence="1">Cytoplasm</location>
        <location evidence="1">Cytosol</location>
    </subcellularLocation>
</comment>
<feature type="region of interest" description="Disordered" evidence="6">
    <location>
        <begin position="167"/>
        <end position="189"/>
    </location>
</feature>
<dbReference type="AlphaFoldDB" id="A0A1I4QNX6"/>
<dbReference type="GO" id="GO:0044780">
    <property type="term" value="P:bacterial-type flagellum assembly"/>
    <property type="evidence" value="ECO:0007669"/>
    <property type="project" value="InterPro"/>
</dbReference>
<dbReference type="EMBL" id="PJNW01000002">
    <property type="protein sequence ID" value="PKR90527.1"/>
    <property type="molecule type" value="Genomic_DNA"/>
</dbReference>
<name>A0A1I4QNX6_9HYPH</name>
<accession>A0A1I4QNX6</accession>
<keyword evidence="5" id="KW-0143">Chaperone</keyword>
<protein>
    <recommendedName>
        <fullName evidence="9">Flagellar protein FliS</fullName>
    </recommendedName>
</protein>
<dbReference type="PANTHER" id="PTHR34773">
    <property type="entry name" value="FLAGELLAR SECRETION CHAPERONE FLIS"/>
    <property type="match status" value="1"/>
</dbReference>
<dbReference type="GO" id="GO:0005829">
    <property type="term" value="C:cytosol"/>
    <property type="evidence" value="ECO:0007669"/>
    <property type="project" value="UniProtKB-SubCell"/>
</dbReference>
<keyword evidence="8" id="KW-1185">Reference proteome</keyword>
<evidence type="ECO:0008006" key="9">
    <source>
        <dbReference type="Google" id="ProtNLM"/>
    </source>
</evidence>
<dbReference type="Pfam" id="PF02561">
    <property type="entry name" value="FliS"/>
    <property type="match status" value="1"/>
</dbReference>
<evidence type="ECO:0000256" key="4">
    <source>
        <dbReference type="ARBA" id="ARBA00022795"/>
    </source>
</evidence>
<dbReference type="OrthoDB" id="7677889at2"/>
<proteinExistence type="inferred from homology"/>
<dbReference type="InterPro" id="IPR036584">
    <property type="entry name" value="FliS_sf"/>
</dbReference>